<dbReference type="Pfam" id="PF10348">
    <property type="entry name" value="DUF2427"/>
    <property type="match status" value="1"/>
</dbReference>
<sequence>MALAPVIMAHGDEMDMDMDMEGMMTESKPIDSIETYHNNNEDEKLIPIAHVEKHQHGVPILETSLLPEERLYWEAYDATTFFNYPNTNQKALRTHVTAMILAVMFVYPLFLVFRNAKRTKMALVSLLVYSAATTTAVISLSVFTSSADENLYPGNAYVPMTGIWAILAVAHFVFTVLALNYQYGPTQKYAMPVREFDQEISGGEMALPSITLYDLSNRGSSDGQENDLNMKTSNNSMFDNHHASPQSFGLGLSNAEDEDNDEAQHHLLYLNRSENNSNWFILDNKWVNSIVDKLGHWCVRIASILTWIQFTYFLIYVPTGVAVMARYGFGTTVFNLLAHFIKGGVFFLYGMVTLARYCGAWLNKGWNWKHRYLSTHSNNKSTWWNRIQPEGMFTMEWIELFLIFFYGCTNIFLENLASAASGSGYSAKDLQHASIAFIYIGCGACGLIIESKLSKWRYDHAIEALNSSRSLNIIKASPGFSPNPFPLMTVYFTGAIMSKHMQSSQLLTAVHIQWGQLLTVACAFRLLLYILKFIIKSEPQSKSSSGAPFTELMALFCLLGGGLIFMESTEPAIESMEFHGLTEMFTFNVSVGLVALFMAWEMFLLNLRDKLKN</sequence>
<feature type="transmembrane region" description="Helical" evidence="1">
    <location>
        <begin position="122"/>
        <end position="143"/>
    </location>
</feature>
<evidence type="ECO:0000313" key="5">
    <source>
        <dbReference type="Proteomes" id="UP000790833"/>
    </source>
</evidence>
<proteinExistence type="predicted"/>
<gene>
    <name evidence="4" type="ORF">KQ657_001154</name>
</gene>
<feature type="transmembrane region" description="Helical" evidence="1">
    <location>
        <begin position="514"/>
        <end position="535"/>
    </location>
</feature>
<organism evidence="4 5">
    <name type="scientific">Scheffersomyces spartinae</name>
    <dbReference type="NCBI Taxonomy" id="45513"/>
    <lineage>
        <taxon>Eukaryota</taxon>
        <taxon>Fungi</taxon>
        <taxon>Dikarya</taxon>
        <taxon>Ascomycota</taxon>
        <taxon>Saccharomycotina</taxon>
        <taxon>Pichiomycetes</taxon>
        <taxon>Debaryomycetaceae</taxon>
        <taxon>Scheffersomyces</taxon>
    </lineage>
</organism>
<dbReference type="InterPro" id="IPR018827">
    <property type="entry name" value="YTP1_C"/>
</dbReference>
<feature type="transmembrane region" description="Helical" evidence="1">
    <location>
        <begin position="393"/>
        <end position="413"/>
    </location>
</feature>
<feature type="transmembrane region" description="Helical" evidence="1">
    <location>
        <begin position="585"/>
        <end position="607"/>
    </location>
</feature>
<feature type="transmembrane region" description="Helical" evidence="1">
    <location>
        <begin position="341"/>
        <end position="362"/>
    </location>
</feature>
<feature type="transmembrane region" description="Helical" evidence="1">
    <location>
        <begin position="433"/>
        <end position="449"/>
    </location>
</feature>
<keyword evidence="5" id="KW-1185">Reference proteome</keyword>
<keyword evidence="1" id="KW-0812">Transmembrane</keyword>
<feature type="transmembrane region" description="Helical" evidence="1">
    <location>
        <begin position="547"/>
        <end position="565"/>
    </location>
</feature>
<comment type="caution">
    <text evidence="4">The sequence shown here is derived from an EMBL/GenBank/DDBJ whole genome shotgun (WGS) entry which is preliminary data.</text>
</comment>
<evidence type="ECO:0000256" key="1">
    <source>
        <dbReference type="SAM" id="Phobius"/>
    </source>
</evidence>
<dbReference type="PANTHER" id="PTHR31685">
    <property type="entry name" value="INTEGRAL MEMBRANE PROTEIN (AFU_ORTHOLOGUE AFUA_6G12730)-RELATED"/>
    <property type="match status" value="1"/>
</dbReference>
<reference evidence="4" key="1">
    <citation type="submission" date="2021-03" db="EMBL/GenBank/DDBJ databases">
        <authorList>
            <person name="Palmer J.M."/>
        </authorList>
    </citation>
    <scope>NUCLEOTIDE SEQUENCE</scope>
    <source>
        <strain evidence="4">ARV_011</strain>
    </source>
</reference>
<feature type="domain" description="Protein YTP1-like C-terminal" evidence="3">
    <location>
        <begin position="313"/>
        <end position="608"/>
    </location>
</feature>
<dbReference type="PANTHER" id="PTHR31685:SF3">
    <property type="entry name" value="INTEGRAL MEMBRANE PROTEIN (AFU_ORTHOLOGUE AFUA_6G12730)"/>
    <property type="match status" value="1"/>
</dbReference>
<dbReference type="EMBL" id="JAHMUF010000014">
    <property type="protein sequence ID" value="KAG7193039.1"/>
    <property type="molecule type" value="Genomic_DNA"/>
</dbReference>
<evidence type="ECO:0000313" key="4">
    <source>
        <dbReference type="EMBL" id="KAG7193039.1"/>
    </source>
</evidence>
<dbReference type="InterPro" id="IPR018825">
    <property type="entry name" value="DUF2427"/>
</dbReference>
<feature type="transmembrane region" description="Helical" evidence="1">
    <location>
        <begin position="163"/>
        <end position="181"/>
    </location>
</feature>
<accession>A0A9P7V8K2</accession>
<dbReference type="Proteomes" id="UP000790833">
    <property type="component" value="Unassembled WGS sequence"/>
</dbReference>
<evidence type="ECO:0000259" key="2">
    <source>
        <dbReference type="Pfam" id="PF10348"/>
    </source>
</evidence>
<dbReference type="AlphaFoldDB" id="A0A9P7V8K2"/>
<protein>
    <submittedName>
        <fullName evidence="4">Uncharacterized protein</fullName>
    </submittedName>
</protein>
<dbReference type="RefSeq" id="XP_043048588.1">
    <property type="nucleotide sequence ID" value="XM_043191956.1"/>
</dbReference>
<dbReference type="Pfam" id="PF10355">
    <property type="entry name" value="Ytp1"/>
    <property type="match status" value="1"/>
</dbReference>
<feature type="transmembrane region" description="Helical" evidence="1">
    <location>
        <begin position="310"/>
        <end position="329"/>
    </location>
</feature>
<keyword evidence="1" id="KW-0472">Membrane</keyword>
<keyword evidence="1" id="KW-1133">Transmembrane helix</keyword>
<dbReference type="GeneID" id="66114528"/>
<feature type="transmembrane region" description="Helical" evidence="1">
    <location>
        <begin position="92"/>
        <end position="110"/>
    </location>
</feature>
<feature type="transmembrane region" description="Helical" evidence="1">
    <location>
        <begin position="485"/>
        <end position="502"/>
    </location>
</feature>
<name>A0A9P7V8K2_9ASCO</name>
<evidence type="ECO:0000259" key="3">
    <source>
        <dbReference type="Pfam" id="PF10355"/>
    </source>
</evidence>
<dbReference type="OrthoDB" id="4005299at2759"/>
<feature type="domain" description="DUF2427" evidence="2">
    <location>
        <begin position="76"/>
        <end position="177"/>
    </location>
</feature>